<dbReference type="EMBL" id="LVJZ01000003">
    <property type="protein sequence ID" value="ODB96832.1"/>
    <property type="molecule type" value="Genomic_DNA"/>
</dbReference>
<dbReference type="OrthoDB" id="8538784at2"/>
<dbReference type="InterPro" id="IPR021327">
    <property type="entry name" value="DUF2934"/>
</dbReference>
<gene>
    <name evidence="2" type="ORF">A3196_08710</name>
</gene>
<evidence type="ECO:0000313" key="3">
    <source>
        <dbReference type="Proteomes" id="UP000094849"/>
    </source>
</evidence>
<feature type="region of interest" description="Disordered" evidence="1">
    <location>
        <begin position="1"/>
        <end position="46"/>
    </location>
</feature>
<dbReference type="RefSeq" id="WP_069004567.1">
    <property type="nucleotide sequence ID" value="NZ_LVJW01000003.1"/>
</dbReference>
<keyword evidence="3" id="KW-1185">Reference proteome</keyword>
<feature type="compositionally biased region" description="Basic residues" evidence="1">
    <location>
        <begin position="18"/>
        <end position="28"/>
    </location>
</feature>
<dbReference type="Pfam" id="PF11154">
    <property type="entry name" value="DUF2934"/>
    <property type="match status" value="1"/>
</dbReference>
<dbReference type="Proteomes" id="UP000094849">
    <property type="component" value="Unassembled WGS sequence"/>
</dbReference>
<feature type="compositionally biased region" description="Basic and acidic residues" evidence="1">
    <location>
        <begin position="7"/>
        <end position="17"/>
    </location>
</feature>
<evidence type="ECO:0000256" key="1">
    <source>
        <dbReference type="SAM" id="MobiDB-lite"/>
    </source>
</evidence>
<protein>
    <recommendedName>
        <fullName evidence="4">DUF2934 domain-containing protein</fullName>
    </recommendedName>
</protein>
<organism evidence="2 3">
    <name type="scientific">Candidatus Thiodiazotropha endoloripes</name>
    <dbReference type="NCBI Taxonomy" id="1818881"/>
    <lineage>
        <taxon>Bacteria</taxon>
        <taxon>Pseudomonadati</taxon>
        <taxon>Pseudomonadota</taxon>
        <taxon>Gammaproteobacteria</taxon>
        <taxon>Chromatiales</taxon>
        <taxon>Sedimenticolaceae</taxon>
        <taxon>Candidatus Thiodiazotropha</taxon>
    </lineage>
</organism>
<comment type="caution">
    <text evidence="2">The sequence shown here is derived from an EMBL/GenBank/DDBJ whole genome shotgun (WGS) entry which is preliminary data.</text>
</comment>
<proteinExistence type="predicted"/>
<name>A0A1E2UQL3_9GAMM</name>
<evidence type="ECO:0008006" key="4">
    <source>
        <dbReference type="Google" id="ProtNLM"/>
    </source>
</evidence>
<dbReference type="AlphaFoldDB" id="A0A1E2UQL3"/>
<reference evidence="2 3" key="1">
    <citation type="submission" date="2016-03" db="EMBL/GenBank/DDBJ databases">
        <title>Chemosynthetic sulphur-oxidizing symbionts of marine invertebrate animals are capable of nitrogen fixation.</title>
        <authorList>
            <person name="Petersen J.M."/>
            <person name="Kemper A."/>
            <person name="Gruber-Vodicka H."/>
            <person name="Cardini U."/>
            <person name="Geest Mvander."/>
            <person name="Kleiner M."/>
            <person name="Bulgheresi S."/>
            <person name="Fussmann M."/>
            <person name="Herbold C."/>
            <person name="Seah B.K.B."/>
            <person name="Antony C.Paul."/>
            <person name="Liu D."/>
            <person name="Belitz A."/>
            <person name="Weber M."/>
        </authorList>
    </citation>
    <scope>NUCLEOTIDE SEQUENCE [LARGE SCALE GENOMIC DNA]</scope>
    <source>
        <strain evidence="2">G_D</strain>
    </source>
</reference>
<accession>A0A1E2UQL3</accession>
<sequence>MGKKSKKANDGLDDKVKEKKSKKTKKAKRSEPQLESRPNPIDPSLRYQMIETAAYYIAEKHGFDPRKSVEDWAQAEQEIDARLDEEKQNR</sequence>
<evidence type="ECO:0000313" key="2">
    <source>
        <dbReference type="EMBL" id="ODB96832.1"/>
    </source>
</evidence>